<reference evidence="1" key="1">
    <citation type="submission" date="2020-11" db="EMBL/GenBank/DDBJ databases">
        <authorList>
            <person name="Tran Van P."/>
        </authorList>
    </citation>
    <scope>NUCLEOTIDE SEQUENCE</scope>
</reference>
<protein>
    <submittedName>
        <fullName evidence="1">Uncharacterized protein</fullName>
    </submittedName>
</protein>
<dbReference type="AlphaFoldDB" id="A0A7R9ATB7"/>
<accession>A0A7R9ATB7</accession>
<sequence length="236" mass="26008">MPNKLCDPNDKKLVNLHLKHERKSHHELQKQTSNGKQDWKSFEYALLKPEKLPPVHPTEIRTSIFPSSALELYTTSALANYATEAGIRKVELEEANPYLRGGRVENHLGNTTPVHPTEIRTSISPSLAVKLNTTSGLANCATESDYSSPMAPSLVLTNSSQLTALKSYQTKLCIPTPNHMICKNMCLAAVTSDSQYLAVELNTTSALAKYATKAGSKEYKSHQYNNSILGRILVAI</sequence>
<name>A0A7R9ATB7_TIMSH</name>
<proteinExistence type="predicted"/>
<gene>
    <name evidence="1" type="ORF">TSIB3V08_LOCUS4418</name>
</gene>
<dbReference type="EMBL" id="OC001575">
    <property type="protein sequence ID" value="CAD7260235.1"/>
    <property type="molecule type" value="Genomic_DNA"/>
</dbReference>
<organism evidence="1">
    <name type="scientific">Timema shepardi</name>
    <name type="common">Walking stick</name>
    <dbReference type="NCBI Taxonomy" id="629360"/>
    <lineage>
        <taxon>Eukaryota</taxon>
        <taxon>Metazoa</taxon>
        <taxon>Ecdysozoa</taxon>
        <taxon>Arthropoda</taxon>
        <taxon>Hexapoda</taxon>
        <taxon>Insecta</taxon>
        <taxon>Pterygota</taxon>
        <taxon>Neoptera</taxon>
        <taxon>Polyneoptera</taxon>
        <taxon>Phasmatodea</taxon>
        <taxon>Timematodea</taxon>
        <taxon>Timematoidea</taxon>
        <taxon>Timematidae</taxon>
        <taxon>Timema</taxon>
    </lineage>
</organism>
<evidence type="ECO:0000313" key="1">
    <source>
        <dbReference type="EMBL" id="CAD7260235.1"/>
    </source>
</evidence>